<dbReference type="Proteomes" id="UP001163603">
    <property type="component" value="Chromosome 6"/>
</dbReference>
<comment type="caution">
    <text evidence="1">The sequence shown here is derived from an EMBL/GenBank/DDBJ whole genome shotgun (WGS) entry which is preliminary data.</text>
</comment>
<name>A0ACC0YPB3_9ROSI</name>
<dbReference type="EMBL" id="CM047741">
    <property type="protein sequence ID" value="KAJ0039288.1"/>
    <property type="molecule type" value="Genomic_DNA"/>
</dbReference>
<accession>A0ACC0YPB3</accession>
<organism evidence="1 2">
    <name type="scientific">Pistacia integerrima</name>
    <dbReference type="NCBI Taxonomy" id="434235"/>
    <lineage>
        <taxon>Eukaryota</taxon>
        <taxon>Viridiplantae</taxon>
        <taxon>Streptophyta</taxon>
        <taxon>Embryophyta</taxon>
        <taxon>Tracheophyta</taxon>
        <taxon>Spermatophyta</taxon>
        <taxon>Magnoliopsida</taxon>
        <taxon>eudicotyledons</taxon>
        <taxon>Gunneridae</taxon>
        <taxon>Pentapetalae</taxon>
        <taxon>rosids</taxon>
        <taxon>malvids</taxon>
        <taxon>Sapindales</taxon>
        <taxon>Anacardiaceae</taxon>
        <taxon>Pistacia</taxon>
    </lineage>
</organism>
<keyword evidence="2" id="KW-1185">Reference proteome</keyword>
<protein>
    <submittedName>
        <fullName evidence="1">Uncharacterized protein</fullName>
    </submittedName>
</protein>
<evidence type="ECO:0000313" key="1">
    <source>
        <dbReference type="EMBL" id="KAJ0039288.1"/>
    </source>
</evidence>
<proteinExistence type="predicted"/>
<sequence length="761" mass="85397">MRVPTRPHSPQVATLWVPLSWSFSKNSAHFLCSALLYRLPSVSMALSLCHVPPGVFSSFHHKQTFFIHHRRNNLRSSLDNKLRFSPYSKRHYLVSPVKSSSINGFSVEKSSVKPFDREGNVEFNERIRKWIHIIQSILPGGSWWSFSDDIELKLMAKPVTVWRALSKMWELVSKDRWVIYAAFFCFNCSGGACLSEICIPHFLTASIFTAQSGDIAVFHRNVRLLILLCVTSGICRLKSCMVNSLLLYIANYGTALFLHQRWVVHTIGLRGCCFGIANMILVKRMRETLYSALVSQDISFFDSETVGDLTSRLGSDCQQVSRVIGNDLNLILRNVLQGGGALIYLLVLSRPLGLCTLVICSTLAGVMLIYGMYQKKAAKLTQEFTASANEVAQETFSLMRTVRVYGTEKLELGRYKQWLDKLAGISLRQSAAYGFWNLSFNMLYHSTQVIAVLIGGMSILKGSITAEQLTKFILYSEWLIYSTWWVGDNLSSLMQSVGASEKVFQLMDLMPSDQFISKGKQFINFNGMSDVPVLQNVSISVNPSEVVAIVGLSGSGKSTLVNLLLRLYEPTSGQILIDGFPLKELDIKWLRERIGYVGQEPKLFRMDISSNIKYGCTREIKQEDIEWAAKQAYAHDFISSLPNGYETLVDDDLLSGGQKQRIAIARAILRDPTILILDEATSALDAESEHNIKGVLRSMRSDKMTKRTVLVIAHRLSTIQAADRIVVMDGGRIVEMGTHGELLRKEGLYARLTRRQADAVA</sequence>
<reference evidence="2" key="1">
    <citation type="journal article" date="2023" name="G3 (Bethesda)">
        <title>Genome assembly and association tests identify interacting loci associated with vigor, precocity, and sex in interspecific pistachio rootstocks.</title>
        <authorList>
            <person name="Palmer W."/>
            <person name="Jacygrad E."/>
            <person name="Sagayaradj S."/>
            <person name="Cavanaugh K."/>
            <person name="Han R."/>
            <person name="Bertier L."/>
            <person name="Beede B."/>
            <person name="Kafkas S."/>
            <person name="Golino D."/>
            <person name="Preece J."/>
            <person name="Michelmore R."/>
        </authorList>
    </citation>
    <scope>NUCLEOTIDE SEQUENCE [LARGE SCALE GENOMIC DNA]</scope>
</reference>
<evidence type="ECO:0000313" key="2">
    <source>
        <dbReference type="Proteomes" id="UP001163603"/>
    </source>
</evidence>
<gene>
    <name evidence="1" type="ORF">Pint_22899</name>
</gene>